<evidence type="ECO:0000259" key="9">
    <source>
        <dbReference type="PROSITE" id="PS50181"/>
    </source>
</evidence>
<comment type="similarity">
    <text evidence="2">Belongs to the snRNP core protein family.</text>
</comment>
<evidence type="ECO:0000313" key="11">
    <source>
        <dbReference type="EMBL" id="CRG84573.1"/>
    </source>
</evidence>
<accession>A0A0U1LQF2</accession>
<dbReference type="STRING" id="28573.A0A0U1LQF2"/>
<dbReference type="GO" id="GO:0000387">
    <property type="term" value="P:spliceosomal snRNP assembly"/>
    <property type="evidence" value="ECO:0007669"/>
    <property type="project" value="InterPro"/>
</dbReference>
<feature type="region of interest" description="Disordered" evidence="8">
    <location>
        <begin position="947"/>
        <end position="988"/>
    </location>
</feature>
<dbReference type="Proteomes" id="UP000054383">
    <property type="component" value="Unassembled WGS sequence"/>
</dbReference>
<dbReference type="InterPro" id="IPR034102">
    <property type="entry name" value="Sm_D1"/>
</dbReference>
<feature type="compositionally biased region" description="Acidic residues" evidence="8">
    <location>
        <begin position="809"/>
        <end position="835"/>
    </location>
</feature>
<feature type="compositionally biased region" description="Basic and acidic residues" evidence="8">
    <location>
        <begin position="481"/>
        <end position="502"/>
    </location>
</feature>
<comment type="subunit">
    <text evidence="6">Component of the heptameric LSM1-LSM7 complex, which consists of LSM1, LSM2, LSM3, LSM4, LSM5, LSM6 and LSM7. Component of the heptameric LSM2-LSM8 complex, which consists of LSM2, LSM3, LSM4, LSM5, LSM6, LSM7 and LSM8. The LSm subunits form a seven-membered ring structure with a doughnut shape.</text>
</comment>
<dbReference type="GO" id="GO:0031981">
    <property type="term" value="C:nuclear lumen"/>
    <property type="evidence" value="ECO:0007669"/>
    <property type="project" value="UniProtKB-ARBA"/>
</dbReference>
<feature type="domain" description="F-box" evidence="9">
    <location>
        <begin position="98"/>
        <end position="144"/>
    </location>
</feature>
<keyword evidence="12" id="KW-1185">Reference proteome</keyword>
<feature type="compositionally biased region" description="Basic residues" evidence="8">
    <location>
        <begin position="979"/>
        <end position="988"/>
    </location>
</feature>
<dbReference type="CDD" id="cd01724">
    <property type="entry name" value="Sm_D1"/>
    <property type="match status" value="1"/>
</dbReference>
<dbReference type="InterPro" id="IPR010920">
    <property type="entry name" value="LSM_dom_sf"/>
</dbReference>
<feature type="compositionally biased region" description="Acidic residues" evidence="8">
    <location>
        <begin position="21"/>
        <end position="32"/>
    </location>
</feature>
<comment type="function">
    <text evidence="7">Involved in splicing regulation. Facilitates post-transcriptional gene silencing (PTGS) by limiting the degradation of transgene aberrant RNAs by the RNA quality control (RQC) machinery, thus favoring their entry into cytoplasmic siRNA bodies where they can trigger PTGS. Does not participate in the production of small RNAs.</text>
</comment>
<feature type="compositionally biased region" description="Gly residues" evidence="8">
    <location>
        <begin position="962"/>
        <end position="978"/>
    </location>
</feature>
<name>A0A0U1LQF2_TALIS</name>
<keyword evidence="4" id="KW-0539">Nucleus</keyword>
<comment type="subcellular location">
    <subcellularLocation>
        <location evidence="1">Nucleus</location>
    </subcellularLocation>
</comment>
<evidence type="ECO:0000313" key="12">
    <source>
        <dbReference type="Proteomes" id="UP000054383"/>
    </source>
</evidence>
<dbReference type="PROSITE" id="PS52002">
    <property type="entry name" value="SM"/>
    <property type="match status" value="1"/>
</dbReference>
<evidence type="ECO:0000256" key="1">
    <source>
        <dbReference type="ARBA" id="ARBA00004123"/>
    </source>
</evidence>
<feature type="region of interest" description="Disordered" evidence="8">
    <location>
        <begin position="434"/>
        <end position="518"/>
    </location>
</feature>
<dbReference type="OMA" id="PYLDEMS"/>
<dbReference type="EMBL" id="CVMT01000001">
    <property type="protein sequence ID" value="CRG84573.1"/>
    <property type="molecule type" value="Genomic_DNA"/>
</dbReference>
<gene>
    <name evidence="11" type="ORF">PISL3812_01839</name>
</gene>
<evidence type="ECO:0000256" key="3">
    <source>
        <dbReference type="ARBA" id="ARBA00022737"/>
    </source>
</evidence>
<feature type="region of interest" description="Disordered" evidence="8">
    <location>
        <begin position="1"/>
        <end position="94"/>
    </location>
</feature>
<dbReference type="OrthoDB" id="3199516at2759"/>
<organism evidence="11 12">
    <name type="scientific">Talaromyces islandicus</name>
    <name type="common">Penicillium islandicum</name>
    <dbReference type="NCBI Taxonomy" id="28573"/>
    <lineage>
        <taxon>Eukaryota</taxon>
        <taxon>Fungi</taxon>
        <taxon>Dikarya</taxon>
        <taxon>Ascomycota</taxon>
        <taxon>Pezizomycotina</taxon>
        <taxon>Eurotiomycetes</taxon>
        <taxon>Eurotiomycetidae</taxon>
        <taxon>Eurotiales</taxon>
        <taxon>Trichocomaceae</taxon>
        <taxon>Talaromyces</taxon>
        <taxon>Talaromyces sect. Islandici</taxon>
    </lineage>
</organism>
<proteinExistence type="inferred from homology"/>
<dbReference type="FunFam" id="2.30.30.100:FF:000008">
    <property type="entry name" value="Small nuclear ribonucleoprotein Sm D1"/>
    <property type="match status" value="1"/>
</dbReference>
<evidence type="ECO:0000256" key="7">
    <source>
        <dbReference type="ARBA" id="ARBA00054531"/>
    </source>
</evidence>
<dbReference type="InterPro" id="IPR001810">
    <property type="entry name" value="F-box_dom"/>
</dbReference>
<evidence type="ECO:0000256" key="5">
    <source>
        <dbReference type="ARBA" id="ARBA00023274"/>
    </source>
</evidence>
<dbReference type="AlphaFoldDB" id="A0A0U1LQF2"/>
<dbReference type="InterPro" id="IPR027141">
    <property type="entry name" value="LSm4/Sm_D1/D3"/>
</dbReference>
<evidence type="ECO:0000259" key="10">
    <source>
        <dbReference type="PROSITE" id="PS52002"/>
    </source>
</evidence>
<dbReference type="GO" id="GO:0097525">
    <property type="term" value="C:spliceosomal snRNP complex"/>
    <property type="evidence" value="ECO:0007669"/>
    <property type="project" value="UniProtKB-ARBA"/>
</dbReference>
<evidence type="ECO:0000256" key="8">
    <source>
        <dbReference type="SAM" id="MobiDB-lite"/>
    </source>
</evidence>
<feature type="region of interest" description="Disordered" evidence="8">
    <location>
        <begin position="775"/>
        <end position="837"/>
    </location>
</feature>
<keyword evidence="3" id="KW-0677">Repeat</keyword>
<dbReference type="SMART" id="SM00651">
    <property type="entry name" value="Sm"/>
    <property type="match status" value="1"/>
</dbReference>
<evidence type="ECO:0000256" key="4">
    <source>
        <dbReference type="ARBA" id="ARBA00023242"/>
    </source>
</evidence>
<dbReference type="PROSITE" id="PS50181">
    <property type="entry name" value="FBOX"/>
    <property type="match status" value="1"/>
</dbReference>
<dbReference type="InterPro" id="IPR047575">
    <property type="entry name" value="Sm"/>
</dbReference>
<keyword evidence="5" id="KW-0687">Ribonucleoprotein</keyword>
<protein>
    <submittedName>
        <fullName evidence="11">Regulator of nonsense transcripts UPF2</fullName>
    </submittedName>
</protein>
<dbReference type="GO" id="GO:0010468">
    <property type="term" value="P:regulation of gene expression"/>
    <property type="evidence" value="ECO:0007669"/>
    <property type="project" value="UniProtKB-ARBA"/>
</dbReference>
<feature type="compositionally biased region" description="Polar residues" evidence="8">
    <location>
        <begin position="68"/>
        <end position="90"/>
    </location>
</feature>
<feature type="compositionally biased region" description="Polar residues" evidence="8">
    <location>
        <begin position="44"/>
        <end position="59"/>
    </location>
</feature>
<evidence type="ECO:0000256" key="6">
    <source>
        <dbReference type="ARBA" id="ARBA00025892"/>
    </source>
</evidence>
<dbReference type="SUPFAM" id="SSF50182">
    <property type="entry name" value="Sm-like ribonucleoproteins"/>
    <property type="match status" value="1"/>
</dbReference>
<dbReference type="InterPro" id="IPR001163">
    <property type="entry name" value="Sm_dom_euk/arc"/>
</dbReference>
<reference evidence="11 12" key="1">
    <citation type="submission" date="2015-04" db="EMBL/GenBank/DDBJ databases">
        <authorList>
            <person name="Syromyatnikov M.Y."/>
            <person name="Popov V.N."/>
        </authorList>
    </citation>
    <scope>NUCLEOTIDE SEQUENCE [LARGE SCALE GENOMIC DNA]</scope>
    <source>
        <strain evidence="11">WF-38-12</strain>
    </source>
</reference>
<dbReference type="Gene3D" id="2.30.30.100">
    <property type="match status" value="1"/>
</dbReference>
<evidence type="ECO:0000256" key="2">
    <source>
        <dbReference type="ARBA" id="ARBA00008146"/>
    </source>
</evidence>
<dbReference type="GO" id="GO:0003723">
    <property type="term" value="F:RNA binding"/>
    <property type="evidence" value="ECO:0007669"/>
    <property type="project" value="InterPro"/>
</dbReference>
<feature type="domain" description="Sm" evidence="10">
    <location>
        <begin position="864"/>
        <end position="936"/>
    </location>
</feature>
<sequence>MDDDSLAEEITTAVSQSSNSDIEEGEREEVDDGISLPGSEGDPSPSQHPAQHAQTQTLPTLGEAPQPQAGTENAVEQQPGASLVPSTAESTPKAAEPRLNLLDLPLDILKEILKEITLTNDLTALALTCSALHSLAIPAMYSRFDIVWPEPGPSSDQPVGVDALSYGLATLVMGDHAFRELPATISLSDRHHCHHCGCDQRDHQTASQPSTITTRFGSIRFGNYYAQYTKKFSVGNGPSEWVHEYAITKETGKMLGTLVALAVARMVNLESFVWDMPTGVMRDVFLALASLGTRSNHECRLEKVWIRWHDNSENNNIRNLLNLPEDAESSSLQSLLHRYGHVEYPSFSVLPPLKSLTVLKIDEPTYLEEMSVLIDRSRSRLTEMRICMSTRCNSQDWVYPMDIRPPLGNPNQRRTVPGWPKRGGVLSILLNDWESGMEGSGGENKENKNSANVSTAPTVVASPDSSDDIAHTVQGLGDMTIDDRQDDPKEKQDANETSRDNRNPSVSEQSKRTKANNSRKLTLGTLELENVVLSAPVMTKALDWTCLTTLTLLHCEENDSLWRALRKVYTPPTNPKLSDPQETTTLKNYPLNLKHLHTDRVSPYLMLFLKDTIAPNSLESVFFQEDSSYESIVSIEAIYKHVLRRQKASLKKLLIDRSRRSETLSVSHGHWRQWMLSREALSFVTSGRMSQLRELGIGMHRRDWHIFLRRLTNIPHLRALYLPNMYDPSFLKRDKPRELALQILDIVALRPEMQLCYVGIESKCFEILETTTKDKIPDDDSYVDPQWSAGSEADSEGEDQSNIQGPGNETDEDDETSSLGSTDEEDDGSSEEDEANGVGKAETYFNLREILYYDDKISIFKARHGCLFLMKCMNETVTIELKNGTILSGTIASVSPQMNTALRTVKMTPKGRDPISLDTINIRGSTIRYFILPESLPLDALLIDDQQKPKNKARKEAERGGRGGGGPRGRGGRGGGGRGRGRGRGRGF</sequence>
<dbReference type="Pfam" id="PF01423">
    <property type="entry name" value="LSM"/>
    <property type="match status" value="1"/>
</dbReference>
<dbReference type="PANTHER" id="PTHR23338">
    <property type="entry name" value="SMALL NUCLEAR RIBONUCLEOPROTEIN SM"/>
    <property type="match status" value="1"/>
</dbReference>